<proteinExistence type="predicted"/>
<evidence type="ECO:0000256" key="1">
    <source>
        <dbReference type="SAM" id="MobiDB-lite"/>
    </source>
</evidence>
<gene>
    <name evidence="2" type="ORF">METZ01_LOCUS62432</name>
</gene>
<sequence length="101" mass="11726">MNDGINFRIAIRVPKIFYVLRNHEPQESDRFGEETELIKHHQSDGKDTVSDEVKLGRNQINNICNVLKSTFTADTKNTSVFKNYIFNLESNSKEAVFLENY</sequence>
<feature type="region of interest" description="Disordered" evidence="1">
    <location>
        <begin position="29"/>
        <end position="49"/>
    </location>
</feature>
<accession>A0A381T1Z8</accession>
<reference evidence="2" key="1">
    <citation type="submission" date="2018-05" db="EMBL/GenBank/DDBJ databases">
        <authorList>
            <person name="Lanie J.A."/>
            <person name="Ng W.-L."/>
            <person name="Kazmierczak K.M."/>
            <person name="Andrzejewski T.M."/>
            <person name="Davidsen T.M."/>
            <person name="Wayne K.J."/>
            <person name="Tettelin H."/>
            <person name="Glass J.I."/>
            <person name="Rusch D."/>
            <person name="Podicherti R."/>
            <person name="Tsui H.-C.T."/>
            <person name="Winkler M.E."/>
        </authorList>
    </citation>
    <scope>NUCLEOTIDE SEQUENCE</scope>
</reference>
<organism evidence="2">
    <name type="scientific">marine metagenome</name>
    <dbReference type="NCBI Taxonomy" id="408172"/>
    <lineage>
        <taxon>unclassified sequences</taxon>
        <taxon>metagenomes</taxon>
        <taxon>ecological metagenomes</taxon>
    </lineage>
</organism>
<protein>
    <submittedName>
        <fullName evidence="2">Uncharacterized protein</fullName>
    </submittedName>
</protein>
<dbReference type="AlphaFoldDB" id="A0A381T1Z8"/>
<dbReference type="EMBL" id="UINC01003828">
    <property type="protein sequence ID" value="SVA09578.1"/>
    <property type="molecule type" value="Genomic_DNA"/>
</dbReference>
<evidence type="ECO:0000313" key="2">
    <source>
        <dbReference type="EMBL" id="SVA09578.1"/>
    </source>
</evidence>
<name>A0A381T1Z8_9ZZZZ</name>